<dbReference type="Pfam" id="PF01668">
    <property type="entry name" value="SmpB"/>
    <property type="match status" value="1"/>
</dbReference>
<name>A0A368BMD0_9GAMM</name>
<dbReference type="PANTHER" id="PTHR30308">
    <property type="entry name" value="TMRNA-BINDING COMPONENT OF TRANS-TRANSLATION TAGGING COMPLEX"/>
    <property type="match status" value="1"/>
</dbReference>
<proteinExistence type="inferred from homology"/>
<comment type="function">
    <text evidence="3">Required for rescue of stalled ribosomes mediated by trans-translation. Binds to transfer-messenger RNA (tmRNA), required for stable association of tmRNA with ribosomes. tmRNA and SmpB together mimic tRNA shape, replacing the anticodon stem-loop with SmpB. tmRNA is encoded by the ssrA gene; the 2 termini fold to resemble tRNA(Ala) and it encodes a 'tag peptide', a short internal open reading frame. During trans-translation Ala-aminoacylated tmRNA acts like a tRNA, entering the A-site of stalled ribosomes, displacing the stalled mRNA. The ribosome then switches to translate the ORF on the tmRNA; the nascent peptide is terminated with the 'tag peptide' encoded by the tmRNA and targeted for degradation. The ribosome is freed to recommence translation, which seems to be the essential function of trans-translation.</text>
</comment>
<reference evidence="4 5" key="1">
    <citation type="journal article" date="2018" name="Microbiome">
        <title>Fine metagenomic profile of the Mediterranean stratified and mixed water columns revealed by assembly and recruitment.</title>
        <authorList>
            <person name="Haro-Moreno J.M."/>
            <person name="Lopez-Perez M."/>
            <person name="De La Torre J.R."/>
            <person name="Picazo A."/>
            <person name="Camacho A."/>
            <person name="Rodriguez-Valera F."/>
        </authorList>
    </citation>
    <scope>NUCLEOTIDE SEQUENCE [LARGE SCALE GENOMIC DNA]</scope>
    <source>
        <strain evidence="4">MED-G84</strain>
    </source>
</reference>
<comment type="subcellular location">
    <subcellularLocation>
        <location evidence="3">Cytoplasm</location>
    </subcellularLocation>
    <text evidence="3">The tmRNA-SmpB complex associates with stalled 70S ribosomes.</text>
</comment>
<comment type="similarity">
    <text evidence="3">Belongs to the SmpB family.</text>
</comment>
<evidence type="ECO:0000256" key="3">
    <source>
        <dbReference type="HAMAP-Rule" id="MF_00023"/>
    </source>
</evidence>
<dbReference type="InterPro" id="IPR000037">
    <property type="entry name" value="SsrA-bd_prot"/>
</dbReference>
<dbReference type="InterPro" id="IPR023620">
    <property type="entry name" value="SmpB"/>
</dbReference>
<protein>
    <recommendedName>
        <fullName evidence="3">SsrA-binding protein</fullName>
    </recommendedName>
    <alternativeName>
        <fullName evidence="3">Small protein B</fullName>
    </alternativeName>
</protein>
<comment type="caution">
    <text evidence="4">The sequence shown here is derived from an EMBL/GenBank/DDBJ whole genome shotgun (WGS) entry which is preliminary data.</text>
</comment>
<dbReference type="HAMAP" id="MF_00023">
    <property type="entry name" value="SmpB"/>
    <property type="match status" value="1"/>
</dbReference>
<dbReference type="GO" id="GO:0003723">
    <property type="term" value="F:RNA binding"/>
    <property type="evidence" value="ECO:0007669"/>
    <property type="project" value="UniProtKB-UniRule"/>
</dbReference>
<evidence type="ECO:0000256" key="2">
    <source>
        <dbReference type="ARBA" id="ARBA00022884"/>
    </source>
</evidence>
<evidence type="ECO:0000313" key="5">
    <source>
        <dbReference type="Proteomes" id="UP000253032"/>
    </source>
</evidence>
<keyword evidence="2 3" id="KW-0694">RNA-binding</keyword>
<dbReference type="GO" id="GO:0070930">
    <property type="term" value="P:trans-translation-dependent protein tagging"/>
    <property type="evidence" value="ECO:0007669"/>
    <property type="project" value="TreeGrafter"/>
</dbReference>
<dbReference type="PANTHER" id="PTHR30308:SF2">
    <property type="entry name" value="SSRA-BINDING PROTEIN"/>
    <property type="match status" value="1"/>
</dbReference>
<dbReference type="SUPFAM" id="SSF74982">
    <property type="entry name" value="Small protein B (SmpB)"/>
    <property type="match status" value="1"/>
</dbReference>
<dbReference type="NCBIfam" id="NF003843">
    <property type="entry name" value="PRK05422.1"/>
    <property type="match status" value="1"/>
</dbReference>
<accession>A0A368BMD0</accession>
<dbReference type="Gene3D" id="2.40.280.10">
    <property type="match status" value="1"/>
</dbReference>
<dbReference type="NCBIfam" id="TIGR00086">
    <property type="entry name" value="smpB"/>
    <property type="match status" value="1"/>
</dbReference>
<gene>
    <name evidence="3" type="primary">smpB</name>
    <name evidence="4" type="ORF">DBW98_03095</name>
</gene>
<dbReference type="AlphaFoldDB" id="A0A368BMD0"/>
<keyword evidence="1 3" id="KW-0963">Cytoplasm</keyword>
<evidence type="ECO:0000256" key="1">
    <source>
        <dbReference type="ARBA" id="ARBA00022490"/>
    </source>
</evidence>
<dbReference type="GO" id="GO:0070929">
    <property type="term" value="P:trans-translation"/>
    <property type="evidence" value="ECO:0007669"/>
    <property type="project" value="UniProtKB-UniRule"/>
</dbReference>
<dbReference type="EMBL" id="QOPC01000014">
    <property type="protein sequence ID" value="RCL38044.1"/>
    <property type="molecule type" value="Genomic_DNA"/>
</dbReference>
<organism evidence="4 5">
    <name type="scientific">SAR86 cluster bacterium</name>
    <dbReference type="NCBI Taxonomy" id="2030880"/>
    <lineage>
        <taxon>Bacteria</taxon>
        <taxon>Pseudomonadati</taxon>
        <taxon>Pseudomonadota</taxon>
        <taxon>Gammaproteobacteria</taxon>
        <taxon>SAR86 cluster</taxon>
    </lineage>
</organism>
<dbReference type="Proteomes" id="UP000253032">
    <property type="component" value="Unassembled WGS sequence"/>
</dbReference>
<dbReference type="GO" id="GO:0005829">
    <property type="term" value="C:cytosol"/>
    <property type="evidence" value="ECO:0007669"/>
    <property type="project" value="TreeGrafter"/>
</dbReference>
<evidence type="ECO:0000313" key="4">
    <source>
        <dbReference type="EMBL" id="RCL38044.1"/>
    </source>
</evidence>
<sequence>MNAKNNNIIVKNKNAARNYHLTDKFQAGLVLEGWEVKGLRNGKVDVKDSYVTLKNKEAWVIGLKIDPPASFKNDHIDPTRSRKLLLNKREINNIFEAISQQGLTCVLTSIYWKENKIKCDIAIGQGKKTYDQREDVKQRDWNREKQRILKNSNR</sequence>
<dbReference type="CDD" id="cd09294">
    <property type="entry name" value="SmpB"/>
    <property type="match status" value="1"/>
</dbReference>